<dbReference type="FunFam" id="3.40.640.10:FF:000004">
    <property type="entry name" value="Acetylornithine aminotransferase"/>
    <property type="match status" value="1"/>
</dbReference>
<feature type="binding site" evidence="5">
    <location>
        <begin position="217"/>
        <end position="220"/>
    </location>
    <ligand>
        <name>pyridoxal 5'-phosphate</name>
        <dbReference type="ChEBI" id="CHEBI:597326"/>
    </ligand>
</feature>
<feature type="binding site" evidence="5">
    <location>
        <begin position="100"/>
        <end position="101"/>
    </location>
    <ligand>
        <name>pyridoxal 5'-phosphate</name>
        <dbReference type="ChEBI" id="CHEBI:597326"/>
    </ligand>
</feature>
<keyword evidence="5" id="KW-0055">Arginine biosynthesis</keyword>
<keyword evidence="2 5" id="KW-0028">Amino-acid biosynthesis</keyword>
<dbReference type="EC" id="2.6.1.11" evidence="5"/>
<gene>
    <name evidence="5" type="primary">argD</name>
    <name evidence="6" type="ORF">AAH949_01075</name>
</gene>
<dbReference type="NCBIfam" id="TIGR00707">
    <property type="entry name" value="argD"/>
    <property type="match status" value="1"/>
</dbReference>
<dbReference type="Gene3D" id="3.90.1150.10">
    <property type="entry name" value="Aspartate Aminotransferase, domain 1"/>
    <property type="match status" value="1"/>
</dbReference>
<evidence type="ECO:0000256" key="2">
    <source>
        <dbReference type="ARBA" id="ARBA00022605"/>
    </source>
</evidence>
<dbReference type="Gene3D" id="3.40.640.10">
    <property type="entry name" value="Type I PLP-dependent aspartate aminotransferase-like (Major domain)"/>
    <property type="match status" value="1"/>
</dbReference>
<feature type="binding site" evidence="5">
    <location>
        <position position="135"/>
    </location>
    <ligand>
        <name>N(2)-acetyl-L-ornithine</name>
        <dbReference type="ChEBI" id="CHEBI:57805"/>
    </ligand>
</feature>
<dbReference type="HAMAP" id="MF_01107">
    <property type="entry name" value="ArgD_aminotrans_3"/>
    <property type="match status" value="1"/>
</dbReference>
<evidence type="ECO:0000256" key="3">
    <source>
        <dbReference type="ARBA" id="ARBA00022679"/>
    </source>
</evidence>
<evidence type="ECO:0000256" key="5">
    <source>
        <dbReference type="HAMAP-Rule" id="MF_01107"/>
    </source>
</evidence>
<evidence type="ECO:0000313" key="6">
    <source>
        <dbReference type="EMBL" id="XBJ29457.1"/>
    </source>
</evidence>
<dbReference type="CDD" id="cd00610">
    <property type="entry name" value="OAT_like"/>
    <property type="match status" value="1"/>
</dbReference>
<comment type="catalytic activity">
    <reaction evidence="5">
        <text>N(2)-acetyl-L-ornithine + 2-oxoglutarate = N-acetyl-L-glutamate 5-semialdehyde + L-glutamate</text>
        <dbReference type="Rhea" id="RHEA:18049"/>
        <dbReference type="ChEBI" id="CHEBI:16810"/>
        <dbReference type="ChEBI" id="CHEBI:29123"/>
        <dbReference type="ChEBI" id="CHEBI:29985"/>
        <dbReference type="ChEBI" id="CHEBI:57805"/>
        <dbReference type="EC" id="2.6.1.11"/>
    </reaction>
</comment>
<dbReference type="NCBIfam" id="NF002325">
    <property type="entry name" value="PRK01278.1"/>
    <property type="match status" value="1"/>
</dbReference>
<feature type="binding site" evidence="5">
    <location>
        <position position="276"/>
    </location>
    <ligand>
        <name>pyridoxal 5'-phosphate</name>
        <dbReference type="ChEBI" id="CHEBI:597326"/>
    </ligand>
</feature>
<comment type="cofactor">
    <cofactor evidence="5">
        <name>pyridoxal 5'-phosphate</name>
        <dbReference type="ChEBI" id="CHEBI:597326"/>
    </cofactor>
    <text evidence="5">Binds 1 pyridoxal phosphate per subunit.</text>
</comment>
<feature type="modified residue" description="N6-(pyridoxal phosphate)lysine" evidence="5">
    <location>
        <position position="246"/>
    </location>
</feature>
<comment type="subunit">
    <text evidence="5">Homodimer.</text>
</comment>
<feature type="binding site" evidence="5">
    <location>
        <position position="275"/>
    </location>
    <ligand>
        <name>N(2)-acetyl-L-ornithine</name>
        <dbReference type="ChEBI" id="CHEBI:57805"/>
    </ligand>
</feature>
<dbReference type="AlphaFoldDB" id="A0AAU7E7T8"/>
<proteinExistence type="inferred from homology"/>
<evidence type="ECO:0000256" key="4">
    <source>
        <dbReference type="ARBA" id="ARBA00022898"/>
    </source>
</evidence>
<keyword evidence="4 5" id="KW-0663">Pyridoxal phosphate</keyword>
<evidence type="ECO:0000256" key="1">
    <source>
        <dbReference type="ARBA" id="ARBA00022576"/>
    </source>
</evidence>
<comment type="miscellaneous">
    <text evidence="5">May also have succinyldiaminopimelate aminotransferase activity, thus carrying out the corresponding step in lysine biosynthesis.</text>
</comment>
<dbReference type="PANTHER" id="PTHR11986:SF79">
    <property type="entry name" value="ACETYLORNITHINE AMINOTRANSFERASE, MITOCHONDRIAL"/>
    <property type="match status" value="1"/>
</dbReference>
<dbReference type="PROSITE" id="PS00600">
    <property type="entry name" value="AA_TRANSFER_CLASS_3"/>
    <property type="match status" value="1"/>
</dbReference>
<dbReference type="GO" id="GO:0006526">
    <property type="term" value="P:L-arginine biosynthetic process"/>
    <property type="evidence" value="ECO:0007669"/>
    <property type="project" value="UniProtKB-UniRule"/>
</dbReference>
<dbReference type="EMBL" id="CP155620">
    <property type="protein sequence ID" value="XBJ29457.1"/>
    <property type="molecule type" value="Genomic_DNA"/>
</dbReference>
<dbReference type="InterPro" id="IPR015424">
    <property type="entry name" value="PyrdxlP-dep_Trfase"/>
</dbReference>
<comment type="pathway">
    <text evidence="5">Amino-acid biosynthesis; L-arginine biosynthesis; N(2)-acetyl-L-ornithine from L-glutamate: step 4/4.</text>
</comment>
<name>A0AAU7E7T8_9BACT</name>
<organism evidence="6">
    <name type="scientific">Campylobacter sp. CCS1377</name>
    <dbReference type="NCBI Taxonomy" id="3158229"/>
    <lineage>
        <taxon>Bacteria</taxon>
        <taxon>Pseudomonadati</taxon>
        <taxon>Campylobacterota</taxon>
        <taxon>Epsilonproteobacteria</taxon>
        <taxon>Campylobacterales</taxon>
        <taxon>Campylobacteraceae</taxon>
        <taxon>Campylobacter</taxon>
    </lineage>
</organism>
<dbReference type="InterPro" id="IPR015422">
    <property type="entry name" value="PyrdxlP-dep_Trfase_small"/>
</dbReference>
<dbReference type="InterPro" id="IPR050103">
    <property type="entry name" value="Class-III_PLP-dep_AT"/>
</dbReference>
<dbReference type="PIRSF" id="PIRSF000521">
    <property type="entry name" value="Transaminase_4ab_Lys_Orn"/>
    <property type="match status" value="1"/>
</dbReference>
<dbReference type="Pfam" id="PF00202">
    <property type="entry name" value="Aminotran_3"/>
    <property type="match status" value="1"/>
</dbReference>
<dbReference type="GO" id="GO:0030170">
    <property type="term" value="F:pyridoxal phosphate binding"/>
    <property type="evidence" value="ECO:0007669"/>
    <property type="project" value="InterPro"/>
</dbReference>
<dbReference type="InterPro" id="IPR015421">
    <property type="entry name" value="PyrdxlP-dep_Trfase_major"/>
</dbReference>
<accession>A0AAU7E7T8</accession>
<dbReference type="RefSeq" id="WP_134237534.1">
    <property type="nucleotide sequence ID" value="NZ_CP155620.1"/>
</dbReference>
<keyword evidence="3 5" id="KW-0808">Transferase</keyword>
<dbReference type="PANTHER" id="PTHR11986">
    <property type="entry name" value="AMINOTRANSFERASE CLASS III"/>
    <property type="match status" value="1"/>
</dbReference>
<dbReference type="InterPro" id="IPR049704">
    <property type="entry name" value="Aminotrans_3_PPA_site"/>
</dbReference>
<dbReference type="GO" id="GO:0042802">
    <property type="term" value="F:identical protein binding"/>
    <property type="evidence" value="ECO:0007669"/>
    <property type="project" value="TreeGrafter"/>
</dbReference>
<dbReference type="GO" id="GO:0005737">
    <property type="term" value="C:cytoplasm"/>
    <property type="evidence" value="ECO:0007669"/>
    <property type="project" value="UniProtKB-SubCell"/>
</dbReference>
<dbReference type="SUPFAM" id="SSF53383">
    <property type="entry name" value="PLP-dependent transferases"/>
    <property type="match status" value="1"/>
</dbReference>
<keyword evidence="1 5" id="KW-0032">Aminotransferase</keyword>
<dbReference type="InterPro" id="IPR004636">
    <property type="entry name" value="AcOrn/SuccOrn_fam"/>
</dbReference>
<dbReference type="GO" id="GO:0003992">
    <property type="term" value="F:N2-acetyl-L-ornithine:2-oxoglutarate 5-aminotransferase activity"/>
    <property type="evidence" value="ECO:0007669"/>
    <property type="project" value="UniProtKB-UniRule"/>
</dbReference>
<comment type="similarity">
    <text evidence="5">Belongs to the class-III pyridoxal-phosphate-dependent aminotransferase family. ArgD subfamily.</text>
</comment>
<feature type="binding site" evidence="5">
    <location>
        <position position="132"/>
    </location>
    <ligand>
        <name>pyridoxal 5'-phosphate</name>
        <dbReference type="ChEBI" id="CHEBI:597326"/>
    </ligand>
</feature>
<reference evidence="6" key="1">
    <citation type="submission" date="2024-05" db="EMBL/GenBank/DDBJ databases">
        <title>Campylobacter coli isolated from environmental waters in Slovenia.</title>
        <authorList>
            <person name="Zautner A.E."/>
            <person name="Bunk B."/>
            <person name="Riedel T."/>
            <person name="Sproeer C."/>
        </authorList>
    </citation>
    <scope>NUCLEOTIDE SEQUENCE</scope>
    <source>
        <strain evidence="6">CCS1377</strain>
    </source>
</reference>
<protein>
    <recommendedName>
        <fullName evidence="5">Acetylornithine aminotransferase</fullName>
        <shortName evidence="5">ACOAT</shortName>
        <ecNumber evidence="5">2.6.1.11</ecNumber>
    </recommendedName>
</protein>
<keyword evidence="5" id="KW-0963">Cytoplasm</keyword>
<sequence length="397" mass="43844">MEIKDQTHIIQTYKRFDIVLEKGEGVYLYDDKNKQYLDFSSGIGVCALGYKHTKFNAVIKAQIDKILHTSNLYYNENIAKAATNLAKACGLDRVFFTNSGTESIEGAMKAARKYAFSKGKKGGHFIAFKHSFHGRTLGALSLTANAKYQKPFKPLISGVKFANYNDLESVKKLLSEKTCAIILESVQGEGGINPASKEFYQALRKICDEKDILLISDEIQCGMGRTGKFFAYEHANLKPDVMTSAKALGCGLSVGAFAVSEKVAKYSLEAGDHGSTYGGNPLACAGINAVFEIYKEEKILENVSKLSPYLEQKLDSIAKKFTFCKSRKGLGFMQGLAVDKSIKVADVIKQCQKNGLLLISCGKNDLRFLPPLIIKKTHIDEMAEKLEFSLKEVVNEK</sequence>
<comment type="subcellular location">
    <subcellularLocation>
        <location evidence="5">Cytoplasm</location>
    </subcellularLocation>
</comment>
<dbReference type="InterPro" id="IPR005814">
    <property type="entry name" value="Aminotrans_3"/>
</dbReference>